<feature type="domain" description="Helicase C-terminal" evidence="3">
    <location>
        <begin position="1201"/>
        <end position="1362"/>
    </location>
</feature>
<feature type="domain" description="Helicase ATP-binding" evidence="2">
    <location>
        <begin position="926"/>
        <end position="1083"/>
    </location>
</feature>
<keyword evidence="5" id="KW-1185">Reference proteome</keyword>
<evidence type="ECO:0000313" key="5">
    <source>
        <dbReference type="Proteomes" id="UP000539175"/>
    </source>
</evidence>
<dbReference type="InterPro" id="IPR001650">
    <property type="entry name" value="Helicase_C-like"/>
</dbReference>
<dbReference type="GO" id="GO:0016787">
    <property type="term" value="F:hydrolase activity"/>
    <property type="evidence" value="ECO:0007669"/>
    <property type="project" value="UniProtKB-KW"/>
</dbReference>
<dbReference type="InterPro" id="IPR049730">
    <property type="entry name" value="SNF2/RAD54-like_C"/>
</dbReference>
<gene>
    <name evidence="4" type="ORF">FHS74_002803</name>
</gene>
<dbReference type="Pfam" id="PF00176">
    <property type="entry name" value="SNF2-rel_dom"/>
    <property type="match status" value="1"/>
</dbReference>
<dbReference type="PROSITE" id="PS51192">
    <property type="entry name" value="HELICASE_ATP_BIND_1"/>
    <property type="match status" value="1"/>
</dbReference>
<dbReference type="InterPro" id="IPR038718">
    <property type="entry name" value="SNF2-like_sf"/>
</dbReference>
<keyword evidence="4" id="KW-0067">ATP-binding</keyword>
<dbReference type="SMART" id="SM00487">
    <property type="entry name" value="DEXDc"/>
    <property type="match status" value="1"/>
</dbReference>
<accession>A0A7X0AY29</accession>
<dbReference type="GO" id="GO:0004386">
    <property type="term" value="F:helicase activity"/>
    <property type="evidence" value="ECO:0007669"/>
    <property type="project" value="UniProtKB-KW"/>
</dbReference>
<protein>
    <submittedName>
        <fullName evidence="4">Superfamily II DNA or RNA helicase</fullName>
    </submittedName>
</protein>
<dbReference type="PROSITE" id="PS51194">
    <property type="entry name" value="HELICASE_CTER"/>
    <property type="match status" value="1"/>
</dbReference>
<dbReference type="InterPro" id="IPR027417">
    <property type="entry name" value="P-loop_NTPase"/>
</dbReference>
<dbReference type="InterPro" id="IPR000330">
    <property type="entry name" value="SNF2_N"/>
</dbReference>
<keyword evidence="1" id="KW-0378">Hydrolase</keyword>
<evidence type="ECO:0000259" key="3">
    <source>
        <dbReference type="PROSITE" id="PS51194"/>
    </source>
</evidence>
<dbReference type="GO" id="GO:0005524">
    <property type="term" value="F:ATP binding"/>
    <property type="evidence" value="ECO:0007669"/>
    <property type="project" value="InterPro"/>
</dbReference>
<dbReference type="RefSeq" id="WP_184801460.1">
    <property type="nucleotide sequence ID" value="NZ_JACIIZ010000007.1"/>
</dbReference>
<dbReference type="Pfam" id="PF00271">
    <property type="entry name" value="Helicase_C"/>
    <property type="match status" value="1"/>
</dbReference>
<dbReference type="EMBL" id="JACIIZ010000007">
    <property type="protein sequence ID" value="MBB6252243.1"/>
    <property type="molecule type" value="Genomic_DNA"/>
</dbReference>
<sequence length="1369" mass="148115">MTVPTTLSPAERTVLHLMALMGPPAGKKALAECLTQARVSTPSTWRVDMLTPILATLQRHGLLDEKHACAPALAQSLAVEALAAPSGKALAAAIRIRFPATSDRPWDFRQVEIDLSRALRLAVLVNDGAEFQRIIAGARAHVGDMPPLFDQYFALVPVGVDWFASRPPLIQVAVLGAKSRHWVATGDMAPDLPDLIAHCRKDETLRVVAFPMIADFLLLSGRLADLATYVAEVPTDGTLAITPEASSAFAAAQALLSGDVPQAVTLFTQALAARRKATRTRKGGLPGYLGVLHLCALLASDDAALQPVIASLLQGRSQSTAEVPLGQMAVEALADLISNRQDAAVAGLKWTLGVVERLAQPSPFSLGLVAAATVVIDPSLARPWRQMWEMEFRRLAPTMPVAADMLAEALERVSPKPAPYRAHLDRPDRETRLRFAALIPVKEPWERALESLEAMLEPAAPAVPKATGGKRLAWLVTPETGEIEPVEQVQQRGPTKSPTQGWSRGRPVALKRLHQADAALTYLDDFDRRVIATIERQHDGWGGYGRYEFHLPPRTALPALVGHPRVFAPEAPHQPVELVEGRVELVLAACRGGFRLTLSPPVDQPDAVIEVETPSRWRVVVIDKKAVAAGQILGLHGITVPAAARDRLTALARRHLPDLPVRVEAAELDDGLTETGDPAPVVRLSPLGQGLKVALVVRPLGPEGPHFLPGLGSRRVGAAGRQAQRDLKAEQTRARALAEACPSLGGEGPEWELDSLDASLEFLAELKALPDPPALEWPEGQSLTLHGEASASRFNATVKGTESWFALSGSVTLDEGLVLDLKDLLARLEETEGRFIPLGEGQFVALDHHFRQQLERLRRLGGLKVPRAAGTALRDLVEEAGTSKMDAAWRDFIRRLDEAEAWQPQVPATVTAELRDYQHQGFVWMSRLARWGAGALLADDMGLGKTVQAIAVMAAKASDGPILVVAPTSVAGNWQAEVARFAPGLTTHRLAETGGRDDVLKALGPGDVLVTTYGLLVREEARLAALPWAMAVLDEAQAIKNADTRRAKAAQSLTAGFRLALTGTPVENDLDELWSLFQFVNPGLLGSREAFTKRFATPIQVARNPGARAALRALVRPFLLRRTKATVLAELPPRTEQTLLIERGAEEGAFYEALRRRALEKLEDMSAERSRLHILAEITRLRQACCHPDLVAADANLPSAKLEAFLELVEELREGGHRALVFSQFVGHLSRVRAALDAAGVTYQFLDGSTPAAEREKRVAAFQAGDGALFLISLKAGGFGLNLTAADYVIHLDPWWNPAVEDQASDRAHRIGQRRPVTIYRLILKGTIEEGILALHGRKRDLAGALLEDTDTAGRLSEEELLGLIQGMG</sequence>
<dbReference type="CDD" id="cd18793">
    <property type="entry name" value="SF2_C_SNF"/>
    <property type="match status" value="1"/>
</dbReference>
<dbReference type="Gene3D" id="3.40.50.300">
    <property type="entry name" value="P-loop containing nucleotide triphosphate hydrolases"/>
    <property type="match status" value="1"/>
</dbReference>
<reference evidence="4 5" key="1">
    <citation type="submission" date="2020-08" db="EMBL/GenBank/DDBJ databases">
        <title>Genomic Encyclopedia of Type Strains, Phase IV (KMG-IV): sequencing the most valuable type-strain genomes for metagenomic binning, comparative biology and taxonomic classification.</title>
        <authorList>
            <person name="Goeker M."/>
        </authorList>
    </citation>
    <scope>NUCLEOTIDE SEQUENCE [LARGE SCALE GENOMIC DNA]</scope>
    <source>
        <strain evidence="4 5">DSM 22198</strain>
    </source>
</reference>
<name>A0A7X0AY29_9PROT</name>
<dbReference type="Proteomes" id="UP000539175">
    <property type="component" value="Unassembled WGS sequence"/>
</dbReference>
<evidence type="ECO:0000256" key="1">
    <source>
        <dbReference type="ARBA" id="ARBA00022801"/>
    </source>
</evidence>
<organism evidence="4 5">
    <name type="scientific">Nitrospirillum iridis</name>
    <dbReference type="NCBI Taxonomy" id="765888"/>
    <lineage>
        <taxon>Bacteria</taxon>
        <taxon>Pseudomonadati</taxon>
        <taxon>Pseudomonadota</taxon>
        <taxon>Alphaproteobacteria</taxon>
        <taxon>Rhodospirillales</taxon>
        <taxon>Azospirillaceae</taxon>
        <taxon>Nitrospirillum</taxon>
    </lineage>
</organism>
<proteinExistence type="predicted"/>
<keyword evidence="4" id="KW-0347">Helicase</keyword>
<dbReference type="CDD" id="cd18012">
    <property type="entry name" value="DEXQc_arch_SWI2_SNF2"/>
    <property type="match status" value="1"/>
</dbReference>
<evidence type="ECO:0000259" key="2">
    <source>
        <dbReference type="PROSITE" id="PS51192"/>
    </source>
</evidence>
<dbReference type="PANTHER" id="PTHR10799">
    <property type="entry name" value="SNF2/RAD54 HELICASE FAMILY"/>
    <property type="match status" value="1"/>
</dbReference>
<comment type="caution">
    <text evidence="4">The sequence shown here is derived from an EMBL/GenBank/DDBJ whole genome shotgun (WGS) entry which is preliminary data.</text>
</comment>
<keyword evidence="4" id="KW-0547">Nucleotide-binding</keyword>
<dbReference type="SMART" id="SM00490">
    <property type="entry name" value="HELICc"/>
    <property type="match status" value="1"/>
</dbReference>
<dbReference type="Gene3D" id="3.40.50.10810">
    <property type="entry name" value="Tandem AAA-ATPase domain"/>
    <property type="match status" value="1"/>
</dbReference>
<dbReference type="InterPro" id="IPR014001">
    <property type="entry name" value="Helicase_ATP-bd"/>
</dbReference>
<dbReference type="SUPFAM" id="SSF52540">
    <property type="entry name" value="P-loop containing nucleoside triphosphate hydrolases"/>
    <property type="match status" value="2"/>
</dbReference>
<evidence type="ECO:0000313" key="4">
    <source>
        <dbReference type="EMBL" id="MBB6252243.1"/>
    </source>
</evidence>